<sequence length="237" mass="28217">MNPRASKPPYFADSRMLLSTTFYGDSKFRCHLCLKHTWTSVKTLVMQPYTAFYDDDPEFRCHFCQKLIWTSVKTLAIEQVGRHDQKDLFTRVTWSPRSKRPIYNKPPILPIFVCYSPRHFVVTQNTHIIYTKNLYEPPLRPKLWSQLVTTTKMAHLPSQTSPREDNYKSSWSPWPRRPFYKVKHAPEQSTTFYGDPEFRYHICQKLTWTSFKTLDMEPSLSPQPKWSIYKVKRAPEQ</sequence>
<accession>A0A9J5WRY6</accession>
<reference evidence="1 2" key="1">
    <citation type="submission" date="2020-09" db="EMBL/GenBank/DDBJ databases">
        <title>De no assembly of potato wild relative species, Solanum commersonii.</title>
        <authorList>
            <person name="Cho K."/>
        </authorList>
    </citation>
    <scope>NUCLEOTIDE SEQUENCE [LARGE SCALE GENOMIC DNA]</scope>
    <source>
        <strain evidence="1">LZ3.2</strain>
        <tissue evidence="1">Leaf</tissue>
    </source>
</reference>
<dbReference type="EMBL" id="JACXVP010000010">
    <property type="protein sequence ID" value="KAG5578683.1"/>
    <property type="molecule type" value="Genomic_DNA"/>
</dbReference>
<comment type="caution">
    <text evidence="1">The sequence shown here is derived from an EMBL/GenBank/DDBJ whole genome shotgun (WGS) entry which is preliminary data.</text>
</comment>
<gene>
    <name evidence="1" type="ORF">H5410_049310</name>
</gene>
<dbReference type="AlphaFoldDB" id="A0A9J5WRY6"/>
<keyword evidence="2" id="KW-1185">Reference proteome</keyword>
<name>A0A9J5WRY6_SOLCO</name>
<evidence type="ECO:0000313" key="1">
    <source>
        <dbReference type="EMBL" id="KAG5578683.1"/>
    </source>
</evidence>
<protein>
    <submittedName>
        <fullName evidence="1">Uncharacterized protein</fullName>
    </submittedName>
</protein>
<evidence type="ECO:0000313" key="2">
    <source>
        <dbReference type="Proteomes" id="UP000824120"/>
    </source>
</evidence>
<proteinExistence type="predicted"/>
<organism evidence="1 2">
    <name type="scientific">Solanum commersonii</name>
    <name type="common">Commerson's wild potato</name>
    <name type="synonym">Commerson's nightshade</name>
    <dbReference type="NCBI Taxonomy" id="4109"/>
    <lineage>
        <taxon>Eukaryota</taxon>
        <taxon>Viridiplantae</taxon>
        <taxon>Streptophyta</taxon>
        <taxon>Embryophyta</taxon>
        <taxon>Tracheophyta</taxon>
        <taxon>Spermatophyta</taxon>
        <taxon>Magnoliopsida</taxon>
        <taxon>eudicotyledons</taxon>
        <taxon>Gunneridae</taxon>
        <taxon>Pentapetalae</taxon>
        <taxon>asterids</taxon>
        <taxon>lamiids</taxon>
        <taxon>Solanales</taxon>
        <taxon>Solanaceae</taxon>
        <taxon>Solanoideae</taxon>
        <taxon>Solaneae</taxon>
        <taxon>Solanum</taxon>
    </lineage>
</organism>
<dbReference type="Proteomes" id="UP000824120">
    <property type="component" value="Chromosome 10"/>
</dbReference>